<evidence type="ECO:0000313" key="2">
    <source>
        <dbReference type="Proteomes" id="UP000024900"/>
    </source>
</evidence>
<name>A0A837C3G0_9BRAD</name>
<organism evidence="1 2">
    <name type="scientific">Bradyrhizobium diazoefficiens SEMIA 5080</name>
    <dbReference type="NCBI Taxonomy" id="754504"/>
    <lineage>
        <taxon>Bacteria</taxon>
        <taxon>Pseudomonadati</taxon>
        <taxon>Pseudomonadota</taxon>
        <taxon>Alphaproteobacteria</taxon>
        <taxon>Hyphomicrobiales</taxon>
        <taxon>Nitrobacteraceae</taxon>
        <taxon>Bradyrhizobium</taxon>
    </lineage>
</organism>
<gene>
    <name evidence="1" type="ORF">BJA5080_05537</name>
</gene>
<dbReference type="Proteomes" id="UP000024900">
    <property type="component" value="Unassembled WGS sequence"/>
</dbReference>
<evidence type="ECO:0000313" key="1">
    <source>
        <dbReference type="EMBL" id="KGJ63739.1"/>
    </source>
</evidence>
<reference evidence="1 2" key="1">
    <citation type="journal article" date="2014" name="BMC Genomics">
        <title>Comparative genomics of Bradyrhizobium japonicum CPAC 15 and Bradyrhizobium diazoefficiens CPAC 7: elite model strains for understanding symbiotic performance with soybean.</title>
        <authorList>
            <person name="Siqueira A.F."/>
            <person name="Ormeno-Orrillo E."/>
            <person name="Souza R.C."/>
            <person name="Rodrigues E.P."/>
            <person name="Almeida L.G."/>
            <person name="Barcellos F.G."/>
            <person name="Batista J.S."/>
            <person name="Nakatami A.S."/>
            <person name="Martinez-Romero E."/>
            <person name="Vasconcelos A.T."/>
            <person name="Hungria M."/>
        </authorList>
    </citation>
    <scope>NUCLEOTIDE SEQUENCE [LARGE SCALE GENOMIC DNA]</scope>
    <source>
        <strain evidence="1 2">SEMIA 5080</strain>
    </source>
</reference>
<protein>
    <submittedName>
        <fullName evidence="1">Uncharacterized protein</fullName>
    </submittedName>
</protein>
<dbReference type="EMBL" id="ADOU02000008">
    <property type="protein sequence ID" value="KGJ63739.1"/>
    <property type="molecule type" value="Genomic_DNA"/>
</dbReference>
<dbReference type="AlphaFoldDB" id="A0A837C3G0"/>
<accession>A0A837C3G0</accession>
<proteinExistence type="predicted"/>
<sequence length="84" mass="9366">MAFDLVSNRGGIFQAYPARARRVRLTRGNGQYAQPSPLRWRDEPAPPVRGMSRFVSRAHGHGAACAKGRPDFPTLAHRARNHCN</sequence>
<comment type="caution">
    <text evidence="1">The sequence shown here is derived from an EMBL/GenBank/DDBJ whole genome shotgun (WGS) entry which is preliminary data.</text>
</comment>